<dbReference type="EMBL" id="LT630450">
    <property type="protein sequence ID" value="SFV72644.1"/>
    <property type="molecule type" value="Genomic_DNA"/>
</dbReference>
<sequence length="198" mass="21875">MPDNDNSFSRAHAFTAHWEGGFSDHPADNGGLTAYGASLKFVKGIAATQQGRDFLQRIGFRLPVNKASMRSVTPDMARAMFKREFWDRLRLDDMPFRPACALYDAAVNSGCAQSVRLAQRGFNACARGSNVALDVDGILGPKTRAALACDTDALIRAVIQARRIFYEELARDDPSQAVFLEGWLNRADALEKFLLESK</sequence>
<dbReference type="AlphaFoldDB" id="A0A1K1LD24"/>
<dbReference type="KEGG" id="dpg:DESPIGER_0768"/>
<dbReference type="InterPro" id="IPR023346">
    <property type="entry name" value="Lysozyme-like_dom_sf"/>
</dbReference>
<dbReference type="Gene3D" id="1.20.141.10">
    <property type="entry name" value="Chitosanase, subunit A, domain 1"/>
    <property type="match status" value="1"/>
</dbReference>
<evidence type="ECO:0000259" key="2">
    <source>
        <dbReference type="Pfam" id="PF09374"/>
    </source>
</evidence>
<name>A0A1K1LD24_9BACT</name>
<feature type="domain" description="TtsA-like Glycoside hydrolase family 108" evidence="1">
    <location>
        <begin position="14"/>
        <end position="110"/>
    </location>
</feature>
<proteinExistence type="predicted"/>
<evidence type="ECO:0000259" key="1">
    <source>
        <dbReference type="Pfam" id="PF05838"/>
    </source>
</evidence>
<dbReference type="OrthoDB" id="9815229at2"/>
<evidence type="ECO:0000313" key="3">
    <source>
        <dbReference type="EMBL" id="SFV72644.1"/>
    </source>
</evidence>
<dbReference type="Pfam" id="PF09374">
    <property type="entry name" value="PG_binding_3"/>
    <property type="match status" value="1"/>
</dbReference>
<gene>
    <name evidence="3" type="ORF">DESPIGER_0768</name>
</gene>
<dbReference type="InterPro" id="IPR018537">
    <property type="entry name" value="Peptidoglycan-bd_3"/>
</dbReference>
<organism evidence="3 4">
    <name type="scientific">Desulfovibrio piger</name>
    <dbReference type="NCBI Taxonomy" id="901"/>
    <lineage>
        <taxon>Bacteria</taxon>
        <taxon>Pseudomonadati</taxon>
        <taxon>Thermodesulfobacteriota</taxon>
        <taxon>Desulfovibrionia</taxon>
        <taxon>Desulfovibrionales</taxon>
        <taxon>Desulfovibrionaceae</taxon>
        <taxon>Desulfovibrio</taxon>
    </lineage>
</organism>
<protein>
    <submittedName>
        <fullName evidence="3">SECRETION ACTIVATOR PROTEIN</fullName>
    </submittedName>
</protein>
<dbReference type="SUPFAM" id="SSF53955">
    <property type="entry name" value="Lysozyme-like"/>
    <property type="match status" value="1"/>
</dbReference>
<dbReference type="Pfam" id="PF05838">
    <property type="entry name" value="Glyco_hydro_108"/>
    <property type="match status" value="1"/>
</dbReference>
<dbReference type="Proteomes" id="UP000186323">
    <property type="component" value="Chromosome I"/>
</dbReference>
<reference evidence="4" key="1">
    <citation type="submission" date="2016-10" db="EMBL/GenBank/DDBJ databases">
        <authorList>
            <person name="Wegmann U."/>
        </authorList>
    </citation>
    <scope>NUCLEOTIDE SEQUENCE [LARGE SCALE GENOMIC DNA]</scope>
</reference>
<dbReference type="InterPro" id="IPR008565">
    <property type="entry name" value="TtsA-like_GH18_dom"/>
</dbReference>
<dbReference type="RefSeq" id="WP_072333295.1">
    <property type="nucleotide sequence ID" value="NZ_LT630450.1"/>
</dbReference>
<accession>A0A1K1LD24</accession>
<keyword evidence="4" id="KW-1185">Reference proteome</keyword>
<evidence type="ECO:0000313" key="4">
    <source>
        <dbReference type="Proteomes" id="UP000186323"/>
    </source>
</evidence>
<feature type="domain" description="Peptidoglycan binding" evidence="2">
    <location>
        <begin position="115"/>
        <end position="187"/>
    </location>
</feature>